<dbReference type="Gene3D" id="2.130.10.10">
    <property type="entry name" value="YVTN repeat-like/Quinoprotein amine dehydrogenase"/>
    <property type="match status" value="2"/>
</dbReference>
<feature type="compositionally biased region" description="Basic and acidic residues" evidence="10">
    <location>
        <begin position="450"/>
        <end position="459"/>
    </location>
</feature>
<reference evidence="12 13" key="1">
    <citation type="submission" date="2016-03" db="EMBL/GenBank/DDBJ databases">
        <authorList>
            <person name="Devillers H."/>
        </authorList>
    </citation>
    <scope>NUCLEOTIDE SEQUENCE [LARGE SCALE GENOMIC DNA]</scope>
    <source>
        <strain evidence="12">CBS 11717</strain>
    </source>
</reference>
<evidence type="ECO:0000256" key="3">
    <source>
        <dbReference type="ARBA" id="ARBA00022574"/>
    </source>
</evidence>
<dbReference type="GO" id="GO:0005634">
    <property type="term" value="C:nucleus"/>
    <property type="evidence" value="ECO:0007669"/>
    <property type="project" value="UniProtKB-SubCell"/>
</dbReference>
<evidence type="ECO:0000256" key="10">
    <source>
        <dbReference type="SAM" id="MobiDB-lite"/>
    </source>
</evidence>
<dbReference type="AlphaFoldDB" id="A0A1G4IPD8"/>
<dbReference type="EMBL" id="LT598462">
    <property type="protein sequence ID" value="SCU78593.1"/>
    <property type="molecule type" value="Genomic_DNA"/>
</dbReference>
<evidence type="ECO:0000256" key="6">
    <source>
        <dbReference type="ARBA" id="ARBA00022853"/>
    </source>
</evidence>
<comment type="subcellular location">
    <subcellularLocation>
        <location evidence="1">Nucleus</location>
    </subcellularLocation>
</comment>
<feature type="region of interest" description="Disordered" evidence="10">
    <location>
        <begin position="441"/>
        <end position="479"/>
    </location>
</feature>
<organism evidence="12 13">
    <name type="scientific">Lachancea mirantina</name>
    <dbReference type="NCBI Taxonomy" id="1230905"/>
    <lineage>
        <taxon>Eukaryota</taxon>
        <taxon>Fungi</taxon>
        <taxon>Dikarya</taxon>
        <taxon>Ascomycota</taxon>
        <taxon>Saccharomycotina</taxon>
        <taxon>Saccharomycetes</taxon>
        <taxon>Saccharomycetales</taxon>
        <taxon>Saccharomycetaceae</taxon>
        <taxon>Lachancea</taxon>
    </lineage>
</organism>
<keyword evidence="4" id="KW-0677">Repeat</keyword>
<evidence type="ECO:0000313" key="12">
    <source>
        <dbReference type="EMBL" id="SCU78593.1"/>
    </source>
</evidence>
<evidence type="ECO:0000313" key="13">
    <source>
        <dbReference type="Proteomes" id="UP000191024"/>
    </source>
</evidence>
<dbReference type="InterPro" id="IPR015943">
    <property type="entry name" value="WD40/YVTN_repeat-like_dom_sf"/>
</dbReference>
<evidence type="ECO:0000256" key="4">
    <source>
        <dbReference type="ARBA" id="ARBA00022737"/>
    </source>
</evidence>
<dbReference type="InterPro" id="IPR045145">
    <property type="entry name" value="PTHR15271"/>
</dbReference>
<keyword evidence="8" id="KW-0539">Nucleus</keyword>
<dbReference type="PROSITE" id="PS50294">
    <property type="entry name" value="WD_REPEATS_REGION"/>
    <property type="match status" value="1"/>
</dbReference>
<sequence length="479" mass="53552">MDASNLQIYWHESQPIYSVSFQSHSDTGSLKRRLVTAGGDNKIRVWQLNFSAENYRKVETIDFLSSMAQHEQAVNVVRFNSSQTLLASGSDDGQLFLWEKNDKMVQEFGVEEEELAEFKECWYISKRLRSTSTTGGSEIYDLCWSPDDTHIVTASMDNTVRIFNVETGHCTASCSEHHHYAQGVAWDPLNAFIISQSADRSVNVYNILRDDQGSITGLQLRNKIVKGDVPTRSDSDCRQLHLDSTKQIFLFHNETLPSFFRRPALSPCGSLLCCPAGILKSCSSQAETNSEEVINAVHIFTRSSLVHNSNRPVLTLPFLKRPALVCAFNPLGFEITAGSKPYINLPYKLVFAVATSNEVLIYDTETIQPVSIIGNLHYAPLTDVSWSEDGLMLMVSSTDGFCSYVSIEKDLFGSVYRGQFPKPTPVKPLVKKHEEPKTSIVNVLPVRRKPASEKPDSRTNDSNGNAPKRRVQTAVVNKT</sequence>
<evidence type="ECO:0000256" key="8">
    <source>
        <dbReference type="ARBA" id="ARBA00023242"/>
    </source>
</evidence>
<dbReference type="GO" id="GO:0006281">
    <property type="term" value="P:DNA repair"/>
    <property type="evidence" value="ECO:0007669"/>
    <property type="project" value="UniProtKB-KW"/>
</dbReference>
<dbReference type="Proteomes" id="UP000191024">
    <property type="component" value="Chromosome A"/>
</dbReference>
<accession>A0A1G4IPD8</accession>
<dbReference type="OrthoDB" id="71227at2759"/>
<evidence type="ECO:0000259" key="11">
    <source>
        <dbReference type="Pfam" id="PF24105"/>
    </source>
</evidence>
<evidence type="ECO:0000256" key="7">
    <source>
        <dbReference type="ARBA" id="ARBA00023204"/>
    </source>
</evidence>
<dbReference type="InterPro" id="IPR055410">
    <property type="entry name" value="Beta-prop_CAF1B_HIR1"/>
</dbReference>
<evidence type="ECO:0000256" key="5">
    <source>
        <dbReference type="ARBA" id="ARBA00022763"/>
    </source>
</evidence>
<keyword evidence="5" id="KW-0227">DNA damage</keyword>
<evidence type="ECO:0000256" key="1">
    <source>
        <dbReference type="ARBA" id="ARBA00004123"/>
    </source>
</evidence>
<feature type="domain" description="CAF1B/HIR1 beta-propeller" evidence="11">
    <location>
        <begin position="7"/>
        <end position="410"/>
    </location>
</feature>
<proteinExistence type="inferred from homology"/>
<gene>
    <name evidence="12" type="ORF">LAMI_0A05160G</name>
</gene>
<name>A0A1G4IPD8_9SACH</name>
<dbReference type="PROSITE" id="PS50082">
    <property type="entry name" value="WD_REPEATS_2"/>
    <property type="match status" value="2"/>
</dbReference>
<dbReference type="GO" id="GO:0006334">
    <property type="term" value="P:nucleosome assembly"/>
    <property type="evidence" value="ECO:0007669"/>
    <property type="project" value="TreeGrafter"/>
</dbReference>
<feature type="repeat" description="WD" evidence="9">
    <location>
        <begin position="132"/>
        <end position="173"/>
    </location>
</feature>
<dbReference type="InterPro" id="IPR001680">
    <property type="entry name" value="WD40_rpt"/>
</dbReference>
<keyword evidence="7" id="KW-0234">DNA repair</keyword>
<dbReference type="Pfam" id="PF24105">
    <property type="entry name" value="Beta-prop_CAF1B_HIR1"/>
    <property type="match status" value="1"/>
</dbReference>
<comment type="similarity">
    <text evidence="2">Belongs to the WD repeat HIR1 family.</text>
</comment>
<dbReference type="GO" id="GO:0006335">
    <property type="term" value="P:DNA replication-dependent chromatin assembly"/>
    <property type="evidence" value="ECO:0007669"/>
    <property type="project" value="InterPro"/>
</dbReference>
<dbReference type="SUPFAM" id="SSF50978">
    <property type="entry name" value="WD40 repeat-like"/>
    <property type="match status" value="1"/>
</dbReference>
<dbReference type="GO" id="GO:0033186">
    <property type="term" value="C:CAF-1 complex"/>
    <property type="evidence" value="ECO:0007669"/>
    <property type="project" value="TreeGrafter"/>
</dbReference>
<dbReference type="STRING" id="1230905.A0A1G4IPD8"/>
<protein>
    <submittedName>
        <fullName evidence="12">LAMI_0A05160g1_1</fullName>
    </submittedName>
</protein>
<dbReference type="PANTHER" id="PTHR15271:SF4">
    <property type="entry name" value="CHROMATIN ASSEMBLY FACTOR 1 SUBUNIT B"/>
    <property type="match status" value="1"/>
</dbReference>
<keyword evidence="13" id="KW-1185">Reference proteome</keyword>
<dbReference type="InterPro" id="IPR036322">
    <property type="entry name" value="WD40_repeat_dom_sf"/>
</dbReference>
<keyword evidence="3 9" id="KW-0853">WD repeat</keyword>
<dbReference type="PANTHER" id="PTHR15271">
    <property type="entry name" value="CHROMATIN ASSEMBLY FACTOR 1 SUBUNIT B"/>
    <property type="match status" value="1"/>
</dbReference>
<keyword evidence="6" id="KW-0156">Chromatin regulator</keyword>
<evidence type="ECO:0000256" key="2">
    <source>
        <dbReference type="ARBA" id="ARBA00007306"/>
    </source>
</evidence>
<dbReference type="SMART" id="SM00320">
    <property type="entry name" value="WD40"/>
    <property type="match status" value="6"/>
</dbReference>
<evidence type="ECO:0000256" key="9">
    <source>
        <dbReference type="PROSITE-ProRule" id="PRU00221"/>
    </source>
</evidence>
<feature type="repeat" description="WD" evidence="9">
    <location>
        <begin position="67"/>
        <end position="99"/>
    </location>
</feature>